<comment type="caution">
    <text evidence="1">The sequence shown here is derived from an EMBL/GenBank/DDBJ whole genome shotgun (WGS) entry which is preliminary data.</text>
</comment>
<dbReference type="Proteomes" id="UP001174909">
    <property type="component" value="Unassembled WGS sequence"/>
</dbReference>
<gene>
    <name evidence="1" type="ORF">GBAR_LOCUS4547</name>
</gene>
<keyword evidence="2" id="KW-1185">Reference proteome</keyword>
<proteinExistence type="predicted"/>
<organism evidence="1 2">
    <name type="scientific">Geodia barretti</name>
    <name type="common">Barrett's horny sponge</name>
    <dbReference type="NCBI Taxonomy" id="519541"/>
    <lineage>
        <taxon>Eukaryota</taxon>
        <taxon>Metazoa</taxon>
        <taxon>Porifera</taxon>
        <taxon>Demospongiae</taxon>
        <taxon>Heteroscleromorpha</taxon>
        <taxon>Tetractinellida</taxon>
        <taxon>Astrophorina</taxon>
        <taxon>Geodiidae</taxon>
        <taxon>Geodia</taxon>
    </lineage>
</organism>
<accession>A0AA35R8J0</accession>
<name>A0AA35R8J0_GEOBA</name>
<evidence type="ECO:0000313" key="1">
    <source>
        <dbReference type="EMBL" id="CAI8006061.1"/>
    </source>
</evidence>
<reference evidence="1" key="1">
    <citation type="submission" date="2023-03" db="EMBL/GenBank/DDBJ databases">
        <authorList>
            <person name="Steffen K."/>
            <person name="Cardenas P."/>
        </authorList>
    </citation>
    <scope>NUCLEOTIDE SEQUENCE</scope>
</reference>
<dbReference type="EMBL" id="CASHTH010000659">
    <property type="protein sequence ID" value="CAI8006061.1"/>
    <property type="molecule type" value="Genomic_DNA"/>
</dbReference>
<sequence length="119" mass="13145">MIDCAIRISDSRFGKNSTILVASDDREPKIWAASEYKSKVTMLDIDPVHVANKPILGVFRSKSKDVYLDTWVELSVMSQSSAIVGIYSGFAEVASHAGSLDPRSVYIYNISQETCTHLT</sequence>
<dbReference type="AlphaFoldDB" id="A0AA35R8J0"/>
<protein>
    <submittedName>
        <fullName evidence="1">Uncharacterized protein</fullName>
    </submittedName>
</protein>
<evidence type="ECO:0000313" key="2">
    <source>
        <dbReference type="Proteomes" id="UP001174909"/>
    </source>
</evidence>